<accession>A0A0E9RC28</accession>
<reference evidence="2" key="1">
    <citation type="submission" date="2014-11" db="EMBL/GenBank/DDBJ databases">
        <authorList>
            <person name="Amaro Gonzalez C."/>
        </authorList>
    </citation>
    <scope>NUCLEOTIDE SEQUENCE</scope>
</reference>
<keyword evidence="1" id="KW-0812">Transmembrane</keyword>
<sequence>MCVEFLTLTFLFALVAIIRFYNFSQS</sequence>
<organism evidence="2">
    <name type="scientific">Anguilla anguilla</name>
    <name type="common">European freshwater eel</name>
    <name type="synonym">Muraena anguilla</name>
    <dbReference type="NCBI Taxonomy" id="7936"/>
    <lineage>
        <taxon>Eukaryota</taxon>
        <taxon>Metazoa</taxon>
        <taxon>Chordata</taxon>
        <taxon>Craniata</taxon>
        <taxon>Vertebrata</taxon>
        <taxon>Euteleostomi</taxon>
        <taxon>Actinopterygii</taxon>
        <taxon>Neopterygii</taxon>
        <taxon>Teleostei</taxon>
        <taxon>Anguilliformes</taxon>
        <taxon>Anguillidae</taxon>
        <taxon>Anguilla</taxon>
    </lineage>
</organism>
<evidence type="ECO:0000313" key="2">
    <source>
        <dbReference type="EMBL" id="JAH26327.1"/>
    </source>
</evidence>
<keyword evidence="1" id="KW-0472">Membrane</keyword>
<protein>
    <submittedName>
        <fullName evidence="2">Uncharacterized protein</fullName>
    </submittedName>
</protein>
<name>A0A0E9RC28_ANGAN</name>
<proteinExistence type="predicted"/>
<dbReference type="EMBL" id="GBXM01082250">
    <property type="protein sequence ID" value="JAH26327.1"/>
    <property type="molecule type" value="Transcribed_RNA"/>
</dbReference>
<evidence type="ECO:0000256" key="1">
    <source>
        <dbReference type="SAM" id="Phobius"/>
    </source>
</evidence>
<reference evidence="2" key="2">
    <citation type="journal article" date="2015" name="Fish Shellfish Immunol.">
        <title>Early steps in the European eel (Anguilla anguilla)-Vibrio vulnificus interaction in the gills: Role of the RtxA13 toxin.</title>
        <authorList>
            <person name="Callol A."/>
            <person name="Pajuelo D."/>
            <person name="Ebbesson L."/>
            <person name="Teles M."/>
            <person name="MacKenzie S."/>
            <person name="Amaro C."/>
        </authorList>
    </citation>
    <scope>NUCLEOTIDE SEQUENCE</scope>
</reference>
<feature type="transmembrane region" description="Helical" evidence="1">
    <location>
        <begin position="6"/>
        <end position="23"/>
    </location>
</feature>
<dbReference type="AlphaFoldDB" id="A0A0E9RC28"/>
<keyword evidence="1" id="KW-1133">Transmembrane helix</keyword>